<dbReference type="PANTHER" id="PTHR42753">
    <property type="entry name" value="MITOCHONDRIAL RIBOSOME PROTEIN L39/PROLYL-TRNA LIGASE FAMILY MEMBER"/>
    <property type="match status" value="1"/>
</dbReference>
<accession>A0AAD1H1L1</accession>
<dbReference type="InterPro" id="IPR004154">
    <property type="entry name" value="Anticodon-bd"/>
</dbReference>
<keyword evidence="1" id="KW-0963">Cytoplasm</keyword>
<protein>
    <recommendedName>
        <fullName evidence="4">Anticodon-binding domain-containing protein</fullName>
    </recommendedName>
</protein>
<dbReference type="EMBL" id="AP022314">
    <property type="protein sequence ID" value="BBU23443.1"/>
    <property type="molecule type" value="Genomic_DNA"/>
</dbReference>
<dbReference type="InterPro" id="IPR045864">
    <property type="entry name" value="aa-tRNA-synth_II/BPL/LPL"/>
</dbReference>
<evidence type="ECO:0000256" key="1">
    <source>
        <dbReference type="ARBA" id="ARBA00022490"/>
    </source>
</evidence>
<sequence length="134" mass="14361">MRLTMGSYGIGISRLVAVIAEQHHDQLGLRWPPAVAPFDVHLVIANKDPEARAGATALAADLDRLGIEVLLDDRQASPGVKFKDAELLGVPWIVVVGRGWAEGVVELRNRFDGRTRELATGVSLATDITAAVSN</sequence>
<keyword evidence="3" id="KW-0436">Ligase</keyword>
<proteinExistence type="predicted"/>
<feature type="domain" description="Anticodon-binding" evidence="4">
    <location>
        <begin position="43"/>
        <end position="118"/>
    </location>
</feature>
<evidence type="ECO:0000313" key="6">
    <source>
        <dbReference type="Proteomes" id="UP000464624"/>
    </source>
</evidence>
<organism evidence="5 6">
    <name type="scientific">Mycobacterium xenopi</name>
    <dbReference type="NCBI Taxonomy" id="1789"/>
    <lineage>
        <taxon>Bacteria</taxon>
        <taxon>Bacillati</taxon>
        <taxon>Actinomycetota</taxon>
        <taxon>Actinomycetes</taxon>
        <taxon>Mycobacteriales</taxon>
        <taxon>Mycobacteriaceae</taxon>
        <taxon>Mycobacterium</taxon>
    </lineage>
</organism>
<reference evidence="5 6" key="1">
    <citation type="submission" date="2019-12" db="EMBL/GenBank/DDBJ databases">
        <title>Complete genome sequence of Mycolicibacterium xenopi str. JCM15661T.</title>
        <authorList>
            <person name="Yoshida M."/>
            <person name="Fukano H."/>
            <person name="Asakura T."/>
            <person name="Hoshino Y."/>
        </authorList>
    </citation>
    <scope>NUCLEOTIDE SEQUENCE [LARGE SCALE GENOMIC DNA]</scope>
    <source>
        <strain evidence="5 6">JCM 15661T</strain>
    </source>
</reference>
<evidence type="ECO:0000313" key="5">
    <source>
        <dbReference type="EMBL" id="BBU23443.1"/>
    </source>
</evidence>
<dbReference type="Pfam" id="PF03129">
    <property type="entry name" value="HGTP_anticodon"/>
    <property type="match status" value="1"/>
</dbReference>
<dbReference type="InterPro" id="IPR044140">
    <property type="entry name" value="ProRS_anticodon_short"/>
</dbReference>
<name>A0AAD1H1L1_MYCXE</name>
<dbReference type="Proteomes" id="UP000464624">
    <property type="component" value="Chromosome"/>
</dbReference>
<dbReference type="GO" id="GO:0005524">
    <property type="term" value="F:ATP binding"/>
    <property type="evidence" value="ECO:0007669"/>
    <property type="project" value="UniProtKB-KW"/>
</dbReference>
<dbReference type="GO" id="GO:0005829">
    <property type="term" value="C:cytosol"/>
    <property type="evidence" value="ECO:0007669"/>
    <property type="project" value="TreeGrafter"/>
</dbReference>
<keyword evidence="2" id="KW-0067">ATP-binding</keyword>
<evidence type="ECO:0000256" key="2">
    <source>
        <dbReference type="ARBA" id="ARBA00022840"/>
    </source>
</evidence>
<dbReference type="Gene3D" id="3.40.50.800">
    <property type="entry name" value="Anticodon-binding domain"/>
    <property type="match status" value="1"/>
</dbReference>
<evidence type="ECO:0000256" key="3">
    <source>
        <dbReference type="ARBA" id="ARBA00023146"/>
    </source>
</evidence>
<gene>
    <name evidence="5" type="ORF">MYXE_32330</name>
</gene>
<dbReference type="InterPro" id="IPR036621">
    <property type="entry name" value="Anticodon-bd_dom_sf"/>
</dbReference>
<dbReference type="FunFam" id="3.40.50.800:FF:000024">
    <property type="entry name" value="Proline--tRNA ligase"/>
    <property type="match status" value="1"/>
</dbReference>
<dbReference type="CDD" id="cd00861">
    <property type="entry name" value="ProRS_anticodon_short"/>
    <property type="match status" value="1"/>
</dbReference>
<dbReference type="GO" id="GO:0006433">
    <property type="term" value="P:prolyl-tRNA aminoacylation"/>
    <property type="evidence" value="ECO:0007669"/>
    <property type="project" value="TreeGrafter"/>
</dbReference>
<dbReference type="AlphaFoldDB" id="A0AAD1H1L1"/>
<keyword evidence="2" id="KW-0547">Nucleotide-binding</keyword>
<dbReference type="Gene3D" id="3.30.930.10">
    <property type="entry name" value="Bira Bifunctional Protein, Domain 2"/>
    <property type="match status" value="1"/>
</dbReference>
<dbReference type="KEGG" id="mxe:MYXE_32330"/>
<dbReference type="InterPro" id="IPR050062">
    <property type="entry name" value="Pro-tRNA_synthetase"/>
</dbReference>
<keyword evidence="3" id="KW-0030">Aminoacyl-tRNA synthetase</keyword>
<evidence type="ECO:0000259" key="4">
    <source>
        <dbReference type="Pfam" id="PF03129"/>
    </source>
</evidence>
<dbReference type="PANTHER" id="PTHR42753:SF2">
    <property type="entry name" value="PROLINE--TRNA LIGASE"/>
    <property type="match status" value="1"/>
</dbReference>
<dbReference type="GO" id="GO:0004827">
    <property type="term" value="F:proline-tRNA ligase activity"/>
    <property type="evidence" value="ECO:0007669"/>
    <property type="project" value="TreeGrafter"/>
</dbReference>
<dbReference type="SUPFAM" id="SSF52954">
    <property type="entry name" value="Class II aaRS ABD-related"/>
    <property type="match status" value="1"/>
</dbReference>